<name>A0A485PK96_LYNPA</name>
<dbReference type="EMBL" id="CAAGRJ010036391">
    <property type="protein sequence ID" value="VFV44804.1"/>
    <property type="molecule type" value="Genomic_DNA"/>
</dbReference>
<proteinExistence type="predicted"/>
<sequence>EKLLEHEARNYINGWEQVFSGSVCWETFHRRLEPQLHPASHTGEMCSACSSSTQQFTKEASKRYVIKLHRAAKLHARPVCAKCSCPKRTAAA</sequence>
<accession>A0A485PK96</accession>
<feature type="non-terminal residue" evidence="1">
    <location>
        <position position="1"/>
    </location>
</feature>
<evidence type="ECO:0000313" key="1">
    <source>
        <dbReference type="EMBL" id="VFV44804.1"/>
    </source>
</evidence>
<organism evidence="1 2">
    <name type="scientific">Lynx pardinus</name>
    <name type="common">Iberian lynx</name>
    <name type="synonym">Felis pardina</name>
    <dbReference type="NCBI Taxonomy" id="191816"/>
    <lineage>
        <taxon>Eukaryota</taxon>
        <taxon>Metazoa</taxon>
        <taxon>Chordata</taxon>
        <taxon>Craniata</taxon>
        <taxon>Vertebrata</taxon>
        <taxon>Euteleostomi</taxon>
        <taxon>Mammalia</taxon>
        <taxon>Eutheria</taxon>
        <taxon>Laurasiatheria</taxon>
        <taxon>Carnivora</taxon>
        <taxon>Feliformia</taxon>
        <taxon>Felidae</taxon>
        <taxon>Felinae</taxon>
        <taxon>Lynx</taxon>
    </lineage>
</organism>
<evidence type="ECO:0000313" key="2">
    <source>
        <dbReference type="Proteomes" id="UP000386466"/>
    </source>
</evidence>
<dbReference type="Proteomes" id="UP000386466">
    <property type="component" value="Unassembled WGS sequence"/>
</dbReference>
<dbReference type="AlphaFoldDB" id="A0A485PK96"/>
<protein>
    <submittedName>
        <fullName evidence="1">Uncharacterized protein</fullName>
    </submittedName>
</protein>
<reference evidence="1 2" key="1">
    <citation type="submission" date="2019-01" db="EMBL/GenBank/DDBJ databases">
        <authorList>
            <person name="Alioto T."/>
            <person name="Alioto T."/>
        </authorList>
    </citation>
    <scope>NUCLEOTIDE SEQUENCE [LARGE SCALE GENOMIC DNA]</scope>
</reference>
<keyword evidence="2" id="KW-1185">Reference proteome</keyword>
<gene>
    <name evidence="1" type="ORF">LYPA_23C019266</name>
</gene>